<evidence type="ECO:0000259" key="1">
    <source>
        <dbReference type="PROSITE" id="PS50127"/>
    </source>
</evidence>
<evidence type="ECO:0000313" key="4">
    <source>
        <dbReference type="EMBL" id="CAF1188742.1"/>
    </source>
</evidence>
<feature type="domain" description="UBC core" evidence="1">
    <location>
        <begin position="9"/>
        <end position="169"/>
    </location>
</feature>
<accession>A0A814IQ40</accession>
<dbReference type="SUPFAM" id="SSF54495">
    <property type="entry name" value="UBC-like"/>
    <property type="match status" value="2"/>
</dbReference>
<evidence type="ECO:0000313" key="6">
    <source>
        <dbReference type="Proteomes" id="UP000663870"/>
    </source>
</evidence>
<comment type="caution">
    <text evidence="2">The sequence shown here is derived from an EMBL/GenBank/DDBJ whole genome shotgun (WGS) entry which is preliminary data.</text>
</comment>
<dbReference type="SMART" id="SM00212">
    <property type="entry name" value="UBCc"/>
    <property type="match status" value="2"/>
</dbReference>
<dbReference type="EMBL" id="CAJNOH010000397">
    <property type="protein sequence ID" value="CAF1027441.1"/>
    <property type="molecule type" value="Genomic_DNA"/>
</dbReference>
<evidence type="ECO:0000313" key="5">
    <source>
        <dbReference type="Proteomes" id="UP000663854"/>
    </source>
</evidence>
<evidence type="ECO:0000313" key="2">
    <source>
        <dbReference type="EMBL" id="CAF1027441.1"/>
    </source>
</evidence>
<sequence>MTSTSKLDKALWTNITRLKLLTKLDAPVKFIFERSPFDDEQDEECPTVRDEYLIIGKILPESDIFKQGAFQIEMKLIPTYPIQPPEVRFITPIYHPNIAEDGKFCYQLLNNASKWKEGTTLVEVVKTIVKHVDNPDADYAANYEIGKEYMENRPEFNRKALEMVKKHALPRNAFRILLFVYQQNRHTFLFLAILASTEKQMATVQLNKELYNNITRLKLLNATNSDPKFVLEKSPFDEDNVEAAASANTKEIFITGRIFPESEIFREGAFQIEMKVTPSFPFDPPEVRFLTKIYHPNVAEDGKFCHELLKKHAKWTNKASLVDVVKAVVQHIDKPDIDYSLSLQLGREYMENRPEFNRKALEYVKKHALPRS</sequence>
<organism evidence="2 5">
    <name type="scientific">Rotaria sordida</name>
    <dbReference type="NCBI Taxonomy" id="392033"/>
    <lineage>
        <taxon>Eukaryota</taxon>
        <taxon>Metazoa</taxon>
        <taxon>Spiralia</taxon>
        <taxon>Gnathifera</taxon>
        <taxon>Rotifera</taxon>
        <taxon>Eurotatoria</taxon>
        <taxon>Bdelloidea</taxon>
        <taxon>Philodinida</taxon>
        <taxon>Philodinidae</taxon>
        <taxon>Rotaria</taxon>
    </lineage>
</organism>
<dbReference type="Proteomes" id="UP000663870">
    <property type="component" value="Unassembled WGS sequence"/>
</dbReference>
<gene>
    <name evidence="3" type="ORF">JXQ802_LOCUS23566</name>
    <name evidence="4" type="ORF">JXQ802_LOCUS23753</name>
    <name evidence="2" type="ORF">PYM288_LOCUS15950</name>
</gene>
<dbReference type="InterPro" id="IPR050113">
    <property type="entry name" value="Ub_conjugating_enzyme"/>
</dbReference>
<dbReference type="Gene3D" id="3.10.110.10">
    <property type="entry name" value="Ubiquitin Conjugating Enzyme"/>
    <property type="match status" value="2"/>
</dbReference>
<dbReference type="EMBL" id="CAJNOL010000744">
    <property type="protein sequence ID" value="CAF1185091.1"/>
    <property type="molecule type" value="Genomic_DNA"/>
</dbReference>
<dbReference type="InterPro" id="IPR000608">
    <property type="entry name" value="UBC"/>
</dbReference>
<dbReference type="PROSITE" id="PS50127">
    <property type="entry name" value="UBC_2"/>
    <property type="match status" value="2"/>
</dbReference>
<proteinExistence type="predicted"/>
<dbReference type="EMBL" id="CAJNOL010000754">
    <property type="protein sequence ID" value="CAF1188742.1"/>
    <property type="molecule type" value="Genomic_DNA"/>
</dbReference>
<feature type="domain" description="UBC core" evidence="1">
    <location>
        <begin position="205"/>
        <end position="369"/>
    </location>
</feature>
<dbReference type="Proteomes" id="UP000663854">
    <property type="component" value="Unassembled WGS sequence"/>
</dbReference>
<keyword evidence="6" id="KW-1185">Reference proteome</keyword>
<protein>
    <recommendedName>
        <fullName evidence="1">UBC core domain-containing protein</fullName>
    </recommendedName>
</protein>
<dbReference type="PANTHER" id="PTHR24067">
    <property type="entry name" value="UBIQUITIN-CONJUGATING ENZYME E2"/>
    <property type="match status" value="1"/>
</dbReference>
<reference evidence="2" key="1">
    <citation type="submission" date="2021-02" db="EMBL/GenBank/DDBJ databases">
        <authorList>
            <person name="Nowell W R."/>
        </authorList>
    </citation>
    <scope>NUCLEOTIDE SEQUENCE</scope>
</reference>
<dbReference type="InterPro" id="IPR016135">
    <property type="entry name" value="UBQ-conjugating_enzyme/RWD"/>
</dbReference>
<evidence type="ECO:0000313" key="3">
    <source>
        <dbReference type="EMBL" id="CAF1185091.1"/>
    </source>
</evidence>
<dbReference type="AlphaFoldDB" id="A0A814IQ40"/>
<name>A0A814IQ40_9BILA</name>
<dbReference type="Pfam" id="PF00179">
    <property type="entry name" value="UQ_con"/>
    <property type="match status" value="2"/>
</dbReference>